<evidence type="ECO:0000256" key="4">
    <source>
        <dbReference type="ARBA" id="ARBA00007637"/>
    </source>
</evidence>
<comment type="cofactor">
    <cofactor evidence="2 10">
        <name>NAD(+)</name>
        <dbReference type="ChEBI" id="CHEBI:57540"/>
    </cofactor>
</comment>
<evidence type="ECO:0000256" key="2">
    <source>
        <dbReference type="ARBA" id="ARBA00001911"/>
    </source>
</evidence>
<gene>
    <name evidence="12" type="primary">galE</name>
    <name evidence="12" type="ORF">M3N55_09985</name>
</gene>
<evidence type="ECO:0000256" key="6">
    <source>
        <dbReference type="ARBA" id="ARBA00018569"/>
    </source>
</evidence>
<evidence type="ECO:0000256" key="5">
    <source>
        <dbReference type="ARBA" id="ARBA00013189"/>
    </source>
</evidence>
<comment type="caution">
    <text evidence="12">The sequence shown here is derived from an EMBL/GenBank/DDBJ whole genome shotgun (WGS) entry which is preliminary data.</text>
</comment>
<dbReference type="SUPFAM" id="SSF51735">
    <property type="entry name" value="NAD(P)-binding Rossmann-fold domains"/>
    <property type="match status" value="1"/>
</dbReference>
<evidence type="ECO:0000256" key="9">
    <source>
        <dbReference type="ARBA" id="ARBA00023277"/>
    </source>
</evidence>
<dbReference type="Gene3D" id="3.40.50.720">
    <property type="entry name" value="NAD(P)-binding Rossmann-like Domain"/>
    <property type="match status" value="1"/>
</dbReference>
<dbReference type="EC" id="5.1.3.2" evidence="5 10"/>
<dbReference type="NCBIfam" id="TIGR01179">
    <property type="entry name" value="galE"/>
    <property type="match status" value="1"/>
</dbReference>
<comment type="pathway">
    <text evidence="3 10">Carbohydrate metabolism; galactose metabolism.</text>
</comment>
<comment type="subunit">
    <text evidence="10">Homodimer.</text>
</comment>
<dbReference type="CDD" id="cd05247">
    <property type="entry name" value="UDP_G4E_1_SDR_e"/>
    <property type="match status" value="1"/>
</dbReference>
<proteinExistence type="inferred from homology"/>
<dbReference type="RefSeq" id="WP_249058446.1">
    <property type="nucleotide sequence ID" value="NZ_JALZWP010000008.1"/>
</dbReference>
<dbReference type="InterPro" id="IPR001509">
    <property type="entry name" value="Epimerase_deHydtase"/>
</dbReference>
<comment type="catalytic activity">
    <reaction evidence="1 10">
        <text>UDP-alpha-D-glucose = UDP-alpha-D-galactose</text>
        <dbReference type="Rhea" id="RHEA:22168"/>
        <dbReference type="ChEBI" id="CHEBI:58885"/>
        <dbReference type="ChEBI" id="CHEBI:66914"/>
        <dbReference type="EC" id="5.1.3.2"/>
    </reaction>
</comment>
<keyword evidence="13" id="KW-1185">Reference proteome</keyword>
<dbReference type="PANTHER" id="PTHR43725:SF53">
    <property type="entry name" value="UDP-ARABINOSE 4-EPIMERASE 1"/>
    <property type="match status" value="1"/>
</dbReference>
<organism evidence="12 13">
    <name type="scientific">Roseinatronobacter domitianus</name>
    <dbReference type="NCBI Taxonomy" id="2940293"/>
    <lineage>
        <taxon>Bacteria</taxon>
        <taxon>Pseudomonadati</taxon>
        <taxon>Pseudomonadota</taxon>
        <taxon>Alphaproteobacteria</taxon>
        <taxon>Rhodobacterales</taxon>
        <taxon>Paracoccaceae</taxon>
        <taxon>Roseinatronobacter</taxon>
    </lineage>
</organism>
<evidence type="ECO:0000256" key="7">
    <source>
        <dbReference type="ARBA" id="ARBA00023027"/>
    </source>
</evidence>
<comment type="similarity">
    <text evidence="4 10">Belongs to the NAD(P)-dependent epimerase/dehydratase family.</text>
</comment>
<evidence type="ECO:0000313" key="13">
    <source>
        <dbReference type="Proteomes" id="UP001202550"/>
    </source>
</evidence>
<reference evidence="12 13" key="1">
    <citation type="submission" date="2022-05" db="EMBL/GenBank/DDBJ databases">
        <title>Seasonal and diel survey of microbial diversity of the Tyrrhenian coast.</title>
        <authorList>
            <person name="Gattoni G."/>
            <person name="Corral P."/>
        </authorList>
    </citation>
    <scope>NUCLEOTIDE SEQUENCE [LARGE SCALE GENOMIC DNA]</scope>
    <source>
        <strain evidence="12 13">V10</strain>
    </source>
</reference>
<keyword evidence="8 10" id="KW-0413">Isomerase</keyword>
<evidence type="ECO:0000313" key="12">
    <source>
        <dbReference type="EMBL" id="MCL1629059.1"/>
    </source>
</evidence>
<protein>
    <recommendedName>
        <fullName evidence="6 10">UDP-glucose 4-epimerase</fullName>
        <ecNumber evidence="5 10">5.1.3.2</ecNumber>
    </recommendedName>
</protein>
<dbReference type="GO" id="GO:0003978">
    <property type="term" value="F:UDP-glucose 4-epimerase activity"/>
    <property type="evidence" value="ECO:0007669"/>
    <property type="project" value="UniProtKB-EC"/>
</dbReference>
<evidence type="ECO:0000256" key="1">
    <source>
        <dbReference type="ARBA" id="ARBA00000083"/>
    </source>
</evidence>
<evidence type="ECO:0000256" key="8">
    <source>
        <dbReference type="ARBA" id="ARBA00023235"/>
    </source>
</evidence>
<evidence type="ECO:0000256" key="10">
    <source>
        <dbReference type="RuleBase" id="RU366046"/>
    </source>
</evidence>
<sequence length="337" mass="36112">MTDTPDATAPKRIVLVTGGAGYIGSHACKLLAQQGFTPVTFDSLSTGWAQAVKFGPLVQADLLDRAALDAAFAEYQPCAVMHFAALSQVGEATRDPGLYWRNNVCGSLNLIEAMVDAGCSNIVFSSTCATYGDQDGIVLDEDSSQNPLNAYGASKLAVEGMLRDFGVSHGLNSVIFRYFNVAGADPEAEIGEWHQPETHLIPVMIEAVAGARPALVIHGNDYPTHDGTCIRDYVHVMDLARAHVLGLDWLLDGRGNRVFNLGTGVGFSVAEVIAQCRAGTGHRVPHSFGPRRAGDAAALVSGSRRAVEELGWTQERSSLKLMIEDAWRWYKTGGYSG</sequence>
<dbReference type="EMBL" id="JALZWP010000008">
    <property type="protein sequence ID" value="MCL1629059.1"/>
    <property type="molecule type" value="Genomic_DNA"/>
</dbReference>
<evidence type="ECO:0000256" key="3">
    <source>
        <dbReference type="ARBA" id="ARBA00004947"/>
    </source>
</evidence>
<dbReference type="PANTHER" id="PTHR43725">
    <property type="entry name" value="UDP-GLUCOSE 4-EPIMERASE"/>
    <property type="match status" value="1"/>
</dbReference>
<dbReference type="InterPro" id="IPR005886">
    <property type="entry name" value="UDP_G4E"/>
</dbReference>
<keyword evidence="9 10" id="KW-0119">Carbohydrate metabolism</keyword>
<dbReference type="Gene3D" id="3.90.25.10">
    <property type="entry name" value="UDP-galactose 4-epimerase, domain 1"/>
    <property type="match status" value="1"/>
</dbReference>
<accession>A0ABT0M446</accession>
<evidence type="ECO:0000259" key="11">
    <source>
        <dbReference type="Pfam" id="PF01370"/>
    </source>
</evidence>
<feature type="domain" description="NAD-dependent epimerase/dehydratase" evidence="11">
    <location>
        <begin position="14"/>
        <end position="262"/>
    </location>
</feature>
<dbReference type="InterPro" id="IPR036291">
    <property type="entry name" value="NAD(P)-bd_dom_sf"/>
</dbReference>
<dbReference type="Proteomes" id="UP001202550">
    <property type="component" value="Unassembled WGS sequence"/>
</dbReference>
<dbReference type="Pfam" id="PF01370">
    <property type="entry name" value="Epimerase"/>
    <property type="match status" value="1"/>
</dbReference>
<keyword evidence="7 10" id="KW-0520">NAD</keyword>
<name>A0ABT0M446_9RHOB</name>